<evidence type="ECO:0000259" key="2">
    <source>
        <dbReference type="Pfam" id="PF02230"/>
    </source>
</evidence>
<accession>A0A5M8PVR8</accession>
<dbReference type="GO" id="GO:0008474">
    <property type="term" value="F:palmitoyl-(protein) hydrolase activity"/>
    <property type="evidence" value="ECO:0007669"/>
    <property type="project" value="TreeGrafter"/>
</dbReference>
<feature type="domain" description="Phospholipase/carboxylesterase/thioesterase" evidence="2">
    <location>
        <begin position="20"/>
        <end position="169"/>
    </location>
</feature>
<dbReference type="Proteomes" id="UP000324767">
    <property type="component" value="Unassembled WGS sequence"/>
</dbReference>
<dbReference type="InterPro" id="IPR029058">
    <property type="entry name" value="AB_hydrolase_fold"/>
</dbReference>
<dbReference type="GO" id="GO:0005737">
    <property type="term" value="C:cytoplasm"/>
    <property type="evidence" value="ECO:0007669"/>
    <property type="project" value="TreeGrafter"/>
</dbReference>
<dbReference type="PANTHER" id="PTHR10655">
    <property type="entry name" value="LYSOPHOSPHOLIPASE-RELATED"/>
    <property type="match status" value="1"/>
</dbReference>
<dbReference type="EMBL" id="VXIT01000004">
    <property type="protein sequence ID" value="KAA6413161.1"/>
    <property type="molecule type" value="Genomic_DNA"/>
</dbReference>
<proteinExistence type="inferred from homology"/>
<organism evidence="3 4">
    <name type="scientific">Lasallia pustulata</name>
    <dbReference type="NCBI Taxonomy" id="136370"/>
    <lineage>
        <taxon>Eukaryota</taxon>
        <taxon>Fungi</taxon>
        <taxon>Dikarya</taxon>
        <taxon>Ascomycota</taxon>
        <taxon>Pezizomycotina</taxon>
        <taxon>Lecanoromycetes</taxon>
        <taxon>OSLEUM clade</taxon>
        <taxon>Umbilicariomycetidae</taxon>
        <taxon>Umbilicariales</taxon>
        <taxon>Umbilicariaceae</taxon>
        <taxon>Lasallia</taxon>
    </lineage>
</organism>
<protein>
    <submittedName>
        <fullName evidence="3">Alpha beta-hydrolase</fullName>
    </submittedName>
</protein>
<dbReference type="Pfam" id="PF02230">
    <property type="entry name" value="Abhydrolase_2"/>
    <property type="match status" value="1"/>
</dbReference>
<dbReference type="Gene3D" id="3.40.50.1820">
    <property type="entry name" value="alpha/beta hydrolase"/>
    <property type="match status" value="1"/>
</dbReference>
<reference evidence="3 4" key="1">
    <citation type="submission" date="2019-09" db="EMBL/GenBank/DDBJ databases">
        <title>The hologenome of the rock-dwelling lichen Lasallia pustulata.</title>
        <authorList>
            <person name="Greshake Tzovaras B."/>
            <person name="Segers F."/>
            <person name="Bicker A."/>
            <person name="Dal Grande F."/>
            <person name="Otte J."/>
            <person name="Hankeln T."/>
            <person name="Schmitt I."/>
            <person name="Ebersberger I."/>
        </authorList>
    </citation>
    <scope>NUCLEOTIDE SEQUENCE [LARGE SCALE GENOMIC DNA]</scope>
    <source>
        <strain evidence="3">A1-1</strain>
    </source>
</reference>
<dbReference type="GO" id="GO:0052689">
    <property type="term" value="F:carboxylic ester hydrolase activity"/>
    <property type="evidence" value="ECO:0007669"/>
    <property type="project" value="TreeGrafter"/>
</dbReference>
<evidence type="ECO:0000313" key="4">
    <source>
        <dbReference type="Proteomes" id="UP000324767"/>
    </source>
</evidence>
<dbReference type="OrthoDB" id="437457at2759"/>
<name>A0A5M8PVR8_9LECA</name>
<dbReference type="InterPro" id="IPR050565">
    <property type="entry name" value="LYPA1-2/EST-like"/>
</dbReference>
<dbReference type="AlphaFoldDB" id="A0A5M8PVR8"/>
<keyword evidence="3" id="KW-0378">Hydrolase</keyword>
<evidence type="ECO:0000313" key="3">
    <source>
        <dbReference type="EMBL" id="KAA6413161.1"/>
    </source>
</evidence>
<comment type="similarity">
    <text evidence="1">Belongs to the AB hydrolase superfamily. AB hydrolase 2 family.</text>
</comment>
<sequence length="175" mass="18318">MPEPSDFSPDLQLTVTAPASSHQAVNVVILLHGLGDSNKSFTNLGRQLSLPETACISLQAPTPLPFEIGGFHWGDDIVIAQTTGQIDFDTGFQKASMTLTEEAIRKGLVERCGYRPREILLFGSGQGGMAALAASVAMAEELRGVILVGGLLPATRSTASAGTGKSKTPGLQKLL</sequence>
<comment type="caution">
    <text evidence="3">The sequence shown here is derived from an EMBL/GenBank/DDBJ whole genome shotgun (WGS) entry which is preliminary data.</text>
</comment>
<dbReference type="SUPFAM" id="SSF53474">
    <property type="entry name" value="alpha/beta-Hydrolases"/>
    <property type="match status" value="1"/>
</dbReference>
<evidence type="ECO:0000256" key="1">
    <source>
        <dbReference type="ARBA" id="ARBA00006499"/>
    </source>
</evidence>
<dbReference type="InterPro" id="IPR003140">
    <property type="entry name" value="PLipase/COase/thioEstase"/>
</dbReference>
<dbReference type="PANTHER" id="PTHR10655:SF67">
    <property type="entry name" value="PHOSPHOLIPASE_CARBOXYLESTERASE SUPERFAMILY (AFU_ORTHOLOGUE AFUA_5G09340)"/>
    <property type="match status" value="1"/>
</dbReference>
<gene>
    <name evidence="3" type="ORF">FRX48_02905</name>
</gene>